<keyword evidence="2" id="KW-1185">Reference proteome</keyword>
<organism evidence="1 2">
    <name type="scientific">Ovis ammon polii x Ovis aries</name>
    <dbReference type="NCBI Taxonomy" id="2918886"/>
    <lineage>
        <taxon>Eukaryota</taxon>
        <taxon>Metazoa</taxon>
        <taxon>Chordata</taxon>
        <taxon>Craniata</taxon>
        <taxon>Vertebrata</taxon>
        <taxon>Euteleostomi</taxon>
        <taxon>Mammalia</taxon>
        <taxon>Eutheria</taxon>
        <taxon>Laurasiatheria</taxon>
        <taxon>Artiodactyla</taxon>
        <taxon>Ruminantia</taxon>
        <taxon>Pecora</taxon>
        <taxon>Bovidae</taxon>
        <taxon>Caprinae</taxon>
        <taxon>Ovis</taxon>
    </lineage>
</organism>
<evidence type="ECO:0000313" key="1">
    <source>
        <dbReference type="EMBL" id="KAI4566661.1"/>
    </source>
</evidence>
<protein>
    <submittedName>
        <fullName evidence="1">Uncharacterized protein</fullName>
    </submittedName>
</protein>
<proteinExistence type="predicted"/>
<comment type="caution">
    <text evidence="1">The sequence shown here is derived from an EMBL/GenBank/DDBJ whole genome shotgun (WGS) entry which is preliminary data.</text>
</comment>
<dbReference type="Proteomes" id="UP001057279">
    <property type="component" value="Linkage Group LG18"/>
</dbReference>
<name>A0ACB9UEJ2_9CETA</name>
<dbReference type="EMBL" id="CM043043">
    <property type="protein sequence ID" value="KAI4566661.1"/>
    <property type="molecule type" value="Genomic_DNA"/>
</dbReference>
<gene>
    <name evidence="1" type="ORF">MJG53_015338</name>
</gene>
<sequence>MKWAAGCEDLEQIPGTLWISEVAVKKGLDESLARGPSCPDPTDTEDRSNDKFDQFRDHDDVTLLPSAPQMHVLKVMSLIGPELQAHADAGNGKISVQDSKVPFAHFGGWGNGTPPVHLLQLREGLQPHRWWLQVLSGSSCRASSAYGGLSVSCSPRYSSGGVCGLGGGYGSGFSSSSSLGGALCGSLVGGYGGGLGVGYSGGDGSLLPGNEKVTMQNLNGRLASYLDKVHTLEEANRELETKTHDWYQSQGPRPARDSSPYFKTIEDLRNKVGWPDYRGHHSECTSPSADDNARLAADDFRTKYEHELTLRQRVEADISGLRRVLDELTLARTDLEMQIEGLKEELAYLKKNHEEEMLALRNQIGGDVSVEMDAAPSVDLSRILNEMRDQYEQIADRNCRDAEAWFLSKKASLEKSLEETQSRYCLQLAQIQERICSVEEQLAQLCCKMEPQNQEYKILLDVKAWLEQEIDTYRRLLEGEDTHFAICKVKRLDDT</sequence>
<evidence type="ECO:0000313" key="2">
    <source>
        <dbReference type="Proteomes" id="UP001057279"/>
    </source>
</evidence>
<reference evidence="1" key="1">
    <citation type="submission" date="2022-03" db="EMBL/GenBank/DDBJ databases">
        <title>Genomic analyses of argali, domestic sheep and their hybrids provide insights into chromosomal evolution, heterosis and genetic basis of agronomic traits.</title>
        <authorList>
            <person name="Li M."/>
        </authorList>
    </citation>
    <scope>NUCLEOTIDE SEQUENCE</scope>
    <source>
        <strain evidence="1">F1 hybrid</strain>
    </source>
</reference>
<accession>A0ACB9UEJ2</accession>